<dbReference type="Pfam" id="PF00186">
    <property type="entry name" value="DHFR_1"/>
    <property type="match status" value="1"/>
</dbReference>
<dbReference type="GO" id="GO:0006730">
    <property type="term" value="P:one-carbon metabolic process"/>
    <property type="evidence" value="ECO:0007669"/>
    <property type="project" value="UniProtKB-KW"/>
</dbReference>
<dbReference type="GO" id="GO:0046655">
    <property type="term" value="P:folic acid metabolic process"/>
    <property type="evidence" value="ECO:0007669"/>
    <property type="project" value="TreeGrafter"/>
</dbReference>
<evidence type="ECO:0000256" key="2">
    <source>
        <dbReference type="ARBA" id="ARBA00009539"/>
    </source>
</evidence>
<keyword evidence="6" id="KW-0560">Oxidoreductase</keyword>
<dbReference type="EMBL" id="RTJF01000150">
    <property type="protein sequence ID" value="MJL96918.1"/>
    <property type="molecule type" value="Genomic_DNA"/>
</dbReference>
<dbReference type="UniPathway" id="UPA00077">
    <property type="reaction ID" value="UER00158"/>
</dbReference>
<dbReference type="SMR" id="A0A0K4AC77"/>
<dbReference type="CDD" id="cd00209">
    <property type="entry name" value="DHFR"/>
    <property type="match status" value="1"/>
</dbReference>
<dbReference type="EMBL" id="RTJF01000127">
    <property type="protein sequence ID" value="MJL96704.1"/>
    <property type="molecule type" value="Genomic_DNA"/>
</dbReference>
<dbReference type="Gene3D" id="3.40.430.10">
    <property type="entry name" value="Dihydrofolate Reductase, subunit A"/>
    <property type="match status" value="1"/>
</dbReference>
<protein>
    <recommendedName>
        <fullName evidence="3">dihydrofolate reductase</fullName>
        <ecNumber evidence="3">1.5.1.3</ecNumber>
    </recommendedName>
</protein>
<dbReference type="Proteomes" id="UP000885382">
    <property type="component" value="Unassembled WGS sequence"/>
</dbReference>
<evidence type="ECO:0000256" key="5">
    <source>
        <dbReference type="ARBA" id="ARBA00022857"/>
    </source>
</evidence>
<dbReference type="InterPro" id="IPR012259">
    <property type="entry name" value="DHFR"/>
</dbReference>
<dbReference type="GO" id="GO:0004146">
    <property type="term" value="F:dihydrofolate reductase activity"/>
    <property type="evidence" value="ECO:0007669"/>
    <property type="project" value="UniProtKB-EC"/>
</dbReference>
<dbReference type="EC" id="1.5.1.3" evidence="3"/>
<evidence type="ECO:0000259" key="9">
    <source>
        <dbReference type="PROSITE" id="PS51330"/>
    </source>
</evidence>
<reference evidence="10" key="1">
    <citation type="submission" date="2018-06" db="EMBL/GenBank/DDBJ databases">
        <authorList>
            <person name="Ashton P.M."/>
            <person name="Dallman T."/>
            <person name="Nair S."/>
            <person name="De Pinna E."/>
            <person name="Peters T."/>
            <person name="Grant K."/>
        </authorList>
    </citation>
    <scope>NUCLEOTIDE SEQUENCE [LARGE SCALE GENOMIC DNA]</scope>
    <source>
        <strain evidence="10">462023</strain>
    </source>
</reference>
<comment type="caution">
    <text evidence="10">The sequence shown here is derived from an EMBL/GenBank/DDBJ whole genome shotgun (WGS) entry which is preliminary data.</text>
</comment>
<dbReference type="PANTHER" id="PTHR48069">
    <property type="entry name" value="DIHYDROFOLATE REDUCTASE"/>
    <property type="match status" value="1"/>
</dbReference>
<dbReference type="GO" id="GO:0005829">
    <property type="term" value="C:cytosol"/>
    <property type="evidence" value="ECO:0007669"/>
    <property type="project" value="TreeGrafter"/>
</dbReference>
<dbReference type="PROSITE" id="PS51330">
    <property type="entry name" value="DHFR_2"/>
    <property type="match status" value="1"/>
</dbReference>
<gene>
    <name evidence="10" type="primary">dfrA8</name>
    <name evidence="10" type="ORF">DNX30_29385</name>
    <name evidence="11" type="ORF">DNX30_30515</name>
</gene>
<evidence type="ECO:0000256" key="4">
    <source>
        <dbReference type="ARBA" id="ARBA00022563"/>
    </source>
</evidence>
<dbReference type="GO" id="GO:0050661">
    <property type="term" value="F:NADP binding"/>
    <property type="evidence" value="ECO:0007669"/>
    <property type="project" value="InterPro"/>
</dbReference>
<dbReference type="GO" id="GO:0046654">
    <property type="term" value="P:tetrahydrofolate biosynthetic process"/>
    <property type="evidence" value="ECO:0007669"/>
    <property type="project" value="UniProtKB-UniPathway"/>
</dbReference>
<keyword evidence="4" id="KW-0554">One-carbon metabolism</keyword>
<accession>A0A0J3UW39</accession>
<evidence type="ECO:0000256" key="8">
    <source>
        <dbReference type="RuleBase" id="RU004474"/>
    </source>
</evidence>
<dbReference type="PRINTS" id="PR00070">
    <property type="entry name" value="DHFR"/>
</dbReference>
<evidence type="ECO:0000313" key="11">
    <source>
        <dbReference type="EMBL" id="MJL96918.1"/>
    </source>
</evidence>
<dbReference type="NCBIfam" id="NF000126">
    <property type="entry name" value="trim_DfrA8"/>
    <property type="match status" value="1"/>
</dbReference>
<evidence type="ECO:0000313" key="10">
    <source>
        <dbReference type="EMBL" id="MJL96704.1"/>
    </source>
</evidence>
<dbReference type="InterPro" id="IPR001796">
    <property type="entry name" value="DHFR_dom"/>
</dbReference>
<keyword evidence="5" id="KW-0521">NADP</keyword>
<comment type="pathway">
    <text evidence="1">Cofactor biosynthesis; tetrahydrofolate biosynthesis; 5,6,7,8-tetrahydrofolate from 7,8-dihydrofolate: step 1/1.</text>
</comment>
<name>A0A0K4AC77_ECOLX</name>
<dbReference type="KEGG" id="ag:AAA68493"/>
<organism evidence="10">
    <name type="scientific">Escherichia coli</name>
    <dbReference type="NCBI Taxonomy" id="562"/>
    <lineage>
        <taxon>Bacteria</taxon>
        <taxon>Pseudomonadati</taxon>
        <taxon>Pseudomonadota</taxon>
        <taxon>Gammaproteobacteria</taxon>
        <taxon>Enterobacterales</taxon>
        <taxon>Enterobacteriaceae</taxon>
        <taxon>Escherichia</taxon>
    </lineage>
</organism>
<sequence>MIELHAILAATANGCIGKDNALPWPPLKGDLARFKKLTMGKVVIMGRKTYESLPVKLEGRTCIVMTRQALELPGVRDANGAIFVNNVSDAMRFAQEESVGDVAYVIGGAEIFKRLALMITQIELTFVKRLYEGDTYVDLAEMVKDYEQNGMEEHDLHTYFTYRKKELTE</sequence>
<dbReference type="InterPro" id="IPR017925">
    <property type="entry name" value="DHFR_CS"/>
</dbReference>
<proteinExistence type="inferred from homology"/>
<dbReference type="PANTHER" id="PTHR48069:SF3">
    <property type="entry name" value="DIHYDROFOLATE REDUCTASE"/>
    <property type="match status" value="1"/>
</dbReference>
<dbReference type="PROSITE" id="PS00075">
    <property type="entry name" value="DHFR_1"/>
    <property type="match status" value="1"/>
</dbReference>
<evidence type="ECO:0000256" key="1">
    <source>
        <dbReference type="ARBA" id="ARBA00004903"/>
    </source>
</evidence>
<evidence type="ECO:0000256" key="6">
    <source>
        <dbReference type="ARBA" id="ARBA00023002"/>
    </source>
</evidence>
<dbReference type="GO" id="GO:0046452">
    <property type="term" value="P:dihydrofolate metabolic process"/>
    <property type="evidence" value="ECO:0007669"/>
    <property type="project" value="TreeGrafter"/>
</dbReference>
<dbReference type="InterPro" id="IPR024072">
    <property type="entry name" value="DHFR-like_dom_sf"/>
</dbReference>
<accession>A0A0K4AC77</accession>
<dbReference type="RefSeq" id="WP_000571065.1">
    <property type="nucleotide sequence ID" value="NC_010064.1"/>
</dbReference>
<evidence type="ECO:0000256" key="3">
    <source>
        <dbReference type="ARBA" id="ARBA00012856"/>
    </source>
</evidence>
<comment type="similarity">
    <text evidence="2 8">Belongs to the dihydrofolate reductase family.</text>
</comment>
<evidence type="ECO:0000256" key="7">
    <source>
        <dbReference type="ARBA" id="ARBA00025067"/>
    </source>
</evidence>
<dbReference type="AlphaFoldDB" id="A0A0K4AC77"/>
<feature type="domain" description="DHFR" evidence="9">
    <location>
        <begin position="3"/>
        <end position="169"/>
    </location>
</feature>
<dbReference type="SUPFAM" id="SSF53597">
    <property type="entry name" value="Dihydrofolate reductase-like"/>
    <property type="match status" value="1"/>
</dbReference>
<comment type="function">
    <text evidence="7">Key enzyme in folate metabolism. Catalyzes an essential reaction for de novo glycine and purine synthesis, and for DNA precursor synthesis.</text>
</comment>